<accession>A0A6G0IUL8</accession>
<comment type="caution">
    <text evidence="1">The sequence shown here is derived from an EMBL/GenBank/DDBJ whole genome shotgun (WGS) entry which is preliminary data.</text>
</comment>
<evidence type="ECO:0000313" key="1">
    <source>
        <dbReference type="EMBL" id="KAE8295208.1"/>
    </source>
</evidence>
<reference evidence="1 2" key="1">
    <citation type="submission" date="2019-07" db="EMBL/GenBank/DDBJ databases">
        <title>Chromosome genome assembly for large yellow croaker.</title>
        <authorList>
            <person name="Xiao S."/>
        </authorList>
    </citation>
    <scope>NUCLEOTIDE SEQUENCE [LARGE SCALE GENOMIC DNA]</scope>
    <source>
        <strain evidence="1">JMULYC20181020</strain>
        <tissue evidence="1">Muscle</tissue>
    </source>
</reference>
<keyword evidence="2" id="KW-1185">Reference proteome</keyword>
<dbReference type="EMBL" id="REGW02000006">
    <property type="protein sequence ID" value="KAE8295208.1"/>
    <property type="molecule type" value="Genomic_DNA"/>
</dbReference>
<sequence>MQTTPVNPAPVQQHMPLMSAQPTYQPPQIATAPYPASQLTITAATQPVINPPPYSLAISLGTVCQPPSTTCTQPIHQSPLSQQNQQLQLCQPPSVPSTQPAYQLVPVPPGFTLRQPASALPVQYSQSQYTPLQTSSPPETVEITEFSSWRDLVRATQQSLHGAAADSSSPLCDLRDAEVHLLKTSQADCFSEEVRCLRAGKPVPPSSKLSALAPELDPEMGLIRVGGRLRRLDSSSPTDIHLILLDPHHAVTKLLIKDMDTQLHHPGPDRVFAEMRRRYWILWGMQAIKKYQRTCAGCVKWRGKPVVPRMSDLPSAAAQASILLNRRGLLWAIHGQGWEAK</sequence>
<proteinExistence type="predicted"/>
<organism evidence="1 2">
    <name type="scientific">Larimichthys crocea</name>
    <name type="common">Large yellow croaker</name>
    <name type="synonym">Pseudosciaena crocea</name>
    <dbReference type="NCBI Taxonomy" id="215358"/>
    <lineage>
        <taxon>Eukaryota</taxon>
        <taxon>Metazoa</taxon>
        <taxon>Chordata</taxon>
        <taxon>Craniata</taxon>
        <taxon>Vertebrata</taxon>
        <taxon>Euteleostomi</taxon>
        <taxon>Actinopterygii</taxon>
        <taxon>Neopterygii</taxon>
        <taxon>Teleostei</taxon>
        <taxon>Neoteleostei</taxon>
        <taxon>Acanthomorphata</taxon>
        <taxon>Eupercaria</taxon>
        <taxon>Sciaenidae</taxon>
        <taxon>Larimichthys</taxon>
    </lineage>
</organism>
<dbReference type="Proteomes" id="UP000424527">
    <property type="component" value="Unassembled WGS sequence"/>
</dbReference>
<evidence type="ECO:0000313" key="2">
    <source>
        <dbReference type="Proteomes" id="UP000424527"/>
    </source>
</evidence>
<name>A0A6G0IUL8_LARCR</name>
<dbReference type="AlphaFoldDB" id="A0A6G0IUL8"/>
<protein>
    <submittedName>
        <fullName evidence="1">Uncharacterized protein</fullName>
    </submittedName>
</protein>
<gene>
    <name evidence="1" type="ORF">D5F01_LYC06134</name>
</gene>
<dbReference type="PANTHER" id="PTHR47331">
    <property type="entry name" value="PHD-TYPE DOMAIN-CONTAINING PROTEIN"/>
    <property type="match status" value="1"/>
</dbReference>